<dbReference type="eggNOG" id="COG0457">
    <property type="taxonomic scope" value="Bacteria"/>
</dbReference>
<sequence length="806" mass="88429">MVPRLDGRLSGFKFALSKTESCHGRADPQPMLGGSPVNRPMKPVLAKTVVTTVLPLVLLALLEGGLRLVGFGTSFDFLVSENGRDVYRTNPHFTELFFPASFGLKPATLRLTKEKAPGTYRIFVIGESAATGVPEPAFGLPRQLEAQLNQGESSPRVEVFNFAVTAINSHAILRIVQQAIRFEPDLLVIYMGNNEVVGPFGPGSTLAGGPRPRWLVKTSLWVGETRVAQLIRRGLEAVQSARRPVQEWRGMEMFTRNAIEADDPRLEGVYANFQGNLAEMLALSREAKVKIVLSTVAVNVRDCAPFVSRHRQTLGAAEMTAWNHCVANAARAWDLGERNQARSNLEQALAIDPAFAETHFRLARLLEVEGDLRAARSHYLEALQRDALRFRADSRINDIIRRVVADYPVTATLVDAAKELGADAGSSDSPAGAGLFFEHVHLRWEGNFRLARLIAPAAWAALAGEHAPHRAWRESAECAAVIGYTELGQLAMARGMWGLTGRPPFTGQSSYAEDRGRLQKEIATLETKLADRAAISAAAAKIEQALQRAPADAQLVFQAAAAQLIAGDYTRSLELNDQLASGLPSSPEAVAQRAYILQKLGRVQEAEALLLESARSAPFYFQTHNLLFELWVSTRQFPKALAYFAGLAARMPEGARSIYAELLARSGNWAAAEQEWRAVLQRVPDDESALGPLLQHLQRSHEQQSALELMLKAYSYNPRNFVNNSRLAQVYEARGDSEKTVLYLSALAESGPVNARLYLDLATHLEKLGRHDAVPVALAKARRIAEVAHDEATLQQLTEISARGSR</sequence>
<name>B1ZN33_OPITP</name>
<dbReference type="SUPFAM" id="SSF52266">
    <property type="entry name" value="SGNH hydrolase"/>
    <property type="match status" value="1"/>
</dbReference>
<dbReference type="InterPro" id="IPR019734">
    <property type="entry name" value="TPR_rpt"/>
</dbReference>
<dbReference type="PANTHER" id="PTHR44227:SF3">
    <property type="entry name" value="PROTEIN O-MANNOSYL-TRANSFERASE TMTC4"/>
    <property type="match status" value="1"/>
</dbReference>
<dbReference type="SUPFAM" id="SSF48452">
    <property type="entry name" value="TPR-like"/>
    <property type="match status" value="2"/>
</dbReference>
<dbReference type="HOGENOM" id="CLU_377612_0_0_0"/>
<protein>
    <submittedName>
        <fullName evidence="3">Tetratricopeptide TPR_2 repeat protein</fullName>
    </submittedName>
</protein>
<dbReference type="Proteomes" id="UP000007013">
    <property type="component" value="Chromosome"/>
</dbReference>
<dbReference type="STRING" id="452637.Oter_3205"/>
<proteinExistence type="predicted"/>
<dbReference type="EMBL" id="CP001032">
    <property type="protein sequence ID" value="ACB76485.1"/>
    <property type="molecule type" value="Genomic_DNA"/>
</dbReference>
<accession>B1ZN33</accession>
<keyword evidence="2" id="KW-0802">TPR repeat</keyword>
<reference evidence="3 4" key="1">
    <citation type="journal article" date="2011" name="J. Bacteriol.">
        <title>Genome sequence of the verrucomicrobium Opitutus terrae PB90-1, an abundant inhabitant of rice paddy soil ecosystems.</title>
        <authorList>
            <person name="van Passel M.W."/>
            <person name="Kant R."/>
            <person name="Palva A."/>
            <person name="Copeland A."/>
            <person name="Lucas S."/>
            <person name="Lapidus A."/>
            <person name="Glavina del Rio T."/>
            <person name="Pitluck S."/>
            <person name="Goltsman E."/>
            <person name="Clum A."/>
            <person name="Sun H."/>
            <person name="Schmutz J."/>
            <person name="Larimer F.W."/>
            <person name="Land M.L."/>
            <person name="Hauser L."/>
            <person name="Kyrpides N."/>
            <person name="Mikhailova N."/>
            <person name="Richardson P.P."/>
            <person name="Janssen P.H."/>
            <person name="de Vos W.M."/>
            <person name="Smidt H."/>
        </authorList>
    </citation>
    <scope>NUCLEOTIDE SEQUENCE [LARGE SCALE GENOMIC DNA]</scope>
    <source>
        <strain evidence="4">DSM 11246 / JCM 15787 / PB90-1</strain>
    </source>
</reference>
<dbReference type="SMART" id="SM00028">
    <property type="entry name" value="TPR"/>
    <property type="match status" value="3"/>
</dbReference>
<dbReference type="KEGG" id="ote:Oter_3205"/>
<dbReference type="Gene3D" id="1.25.40.10">
    <property type="entry name" value="Tetratricopeptide repeat domain"/>
    <property type="match status" value="3"/>
</dbReference>
<gene>
    <name evidence="3" type="ordered locus">Oter_3205</name>
</gene>
<evidence type="ECO:0000256" key="2">
    <source>
        <dbReference type="ARBA" id="ARBA00022803"/>
    </source>
</evidence>
<evidence type="ECO:0000256" key="1">
    <source>
        <dbReference type="ARBA" id="ARBA00022737"/>
    </source>
</evidence>
<organism evidence="3 4">
    <name type="scientific">Opitutus terrae (strain DSM 11246 / JCM 15787 / PB90-1)</name>
    <dbReference type="NCBI Taxonomy" id="452637"/>
    <lineage>
        <taxon>Bacteria</taxon>
        <taxon>Pseudomonadati</taxon>
        <taxon>Verrucomicrobiota</taxon>
        <taxon>Opitutia</taxon>
        <taxon>Opitutales</taxon>
        <taxon>Opitutaceae</taxon>
        <taxon>Opitutus</taxon>
    </lineage>
</organism>
<keyword evidence="1" id="KW-0677">Repeat</keyword>
<dbReference type="InterPro" id="IPR052346">
    <property type="entry name" value="O-mannosyl-transferase_TMTC"/>
</dbReference>
<dbReference type="AlphaFoldDB" id="B1ZN33"/>
<evidence type="ECO:0000313" key="3">
    <source>
        <dbReference type="EMBL" id="ACB76485.1"/>
    </source>
</evidence>
<dbReference type="InterPro" id="IPR011990">
    <property type="entry name" value="TPR-like_helical_dom_sf"/>
</dbReference>
<dbReference type="eggNOG" id="COG2755">
    <property type="taxonomic scope" value="Bacteria"/>
</dbReference>
<dbReference type="Gene3D" id="3.40.50.1110">
    <property type="entry name" value="SGNH hydrolase"/>
    <property type="match status" value="1"/>
</dbReference>
<dbReference type="PANTHER" id="PTHR44227">
    <property type="match status" value="1"/>
</dbReference>
<dbReference type="GO" id="GO:0016788">
    <property type="term" value="F:hydrolase activity, acting on ester bonds"/>
    <property type="evidence" value="ECO:0007669"/>
    <property type="project" value="UniProtKB-ARBA"/>
</dbReference>
<keyword evidence="4" id="KW-1185">Reference proteome</keyword>
<evidence type="ECO:0000313" key="4">
    <source>
        <dbReference type="Proteomes" id="UP000007013"/>
    </source>
</evidence>
<dbReference type="InterPro" id="IPR036514">
    <property type="entry name" value="SGNH_hydro_sf"/>
</dbReference>